<dbReference type="GO" id="GO:0140662">
    <property type="term" value="F:ATP-dependent protein folding chaperone"/>
    <property type="evidence" value="ECO:0007669"/>
    <property type="project" value="InterPro"/>
</dbReference>
<dbReference type="InterPro" id="IPR029047">
    <property type="entry name" value="HSP70_peptide-bd_sf"/>
</dbReference>
<proteinExistence type="inferred from homology"/>
<dbReference type="PROSITE" id="PS00297">
    <property type="entry name" value="HSP70_1"/>
    <property type="match status" value="1"/>
</dbReference>
<reference evidence="6 7" key="1">
    <citation type="submission" date="2019-02" db="EMBL/GenBank/DDBJ databases">
        <title>Deep-cultivation of Planctomycetes and their phenomic and genomic characterization uncovers novel biology.</title>
        <authorList>
            <person name="Wiegand S."/>
            <person name="Jogler M."/>
            <person name="Boedeker C."/>
            <person name="Pinto D."/>
            <person name="Vollmers J."/>
            <person name="Rivas-Marin E."/>
            <person name="Kohn T."/>
            <person name="Peeters S.H."/>
            <person name="Heuer A."/>
            <person name="Rast P."/>
            <person name="Oberbeckmann S."/>
            <person name="Bunk B."/>
            <person name="Jeske O."/>
            <person name="Meyerdierks A."/>
            <person name="Storesund J.E."/>
            <person name="Kallscheuer N."/>
            <person name="Luecker S."/>
            <person name="Lage O.M."/>
            <person name="Pohl T."/>
            <person name="Merkel B.J."/>
            <person name="Hornburger P."/>
            <person name="Mueller R.-W."/>
            <person name="Bruemmer F."/>
            <person name="Labrenz M."/>
            <person name="Spormann A.M."/>
            <person name="Op den Camp H."/>
            <person name="Overmann J."/>
            <person name="Amann R."/>
            <person name="Jetten M.S.M."/>
            <person name="Mascher T."/>
            <person name="Medema M.H."/>
            <person name="Devos D.P."/>
            <person name="Kaster A.-K."/>
            <person name="Ovreas L."/>
            <person name="Rohde M."/>
            <person name="Galperin M.Y."/>
            <person name="Jogler C."/>
        </authorList>
    </citation>
    <scope>NUCLEOTIDE SEQUENCE [LARGE SCALE GENOMIC DNA]</scope>
    <source>
        <strain evidence="6 7">Pla133</strain>
    </source>
</reference>
<evidence type="ECO:0000256" key="2">
    <source>
        <dbReference type="ARBA" id="ARBA00022741"/>
    </source>
</evidence>
<evidence type="ECO:0000256" key="1">
    <source>
        <dbReference type="ARBA" id="ARBA00007381"/>
    </source>
</evidence>
<dbReference type="GO" id="GO:0005524">
    <property type="term" value="F:ATP binding"/>
    <property type="evidence" value="ECO:0007669"/>
    <property type="project" value="UniProtKB-KW"/>
</dbReference>
<dbReference type="SUPFAM" id="SSF53067">
    <property type="entry name" value="Actin-like ATPase domain"/>
    <property type="match status" value="2"/>
</dbReference>
<dbReference type="AlphaFoldDB" id="A0A518BI05"/>
<keyword evidence="4" id="KW-0143">Chaperone</keyword>
<dbReference type="InterPro" id="IPR043129">
    <property type="entry name" value="ATPase_NBD"/>
</dbReference>
<dbReference type="Gene3D" id="3.90.640.10">
    <property type="entry name" value="Actin, Chain A, domain 4"/>
    <property type="match status" value="1"/>
</dbReference>
<organism evidence="6 7">
    <name type="scientific">Engelhardtia mirabilis</name>
    <dbReference type="NCBI Taxonomy" id="2528011"/>
    <lineage>
        <taxon>Bacteria</taxon>
        <taxon>Pseudomonadati</taxon>
        <taxon>Planctomycetota</taxon>
        <taxon>Planctomycetia</taxon>
        <taxon>Planctomycetia incertae sedis</taxon>
        <taxon>Engelhardtia</taxon>
    </lineage>
</organism>
<dbReference type="EMBL" id="CP036287">
    <property type="protein sequence ID" value="QDU66595.1"/>
    <property type="molecule type" value="Genomic_DNA"/>
</dbReference>
<evidence type="ECO:0000256" key="5">
    <source>
        <dbReference type="RuleBase" id="RU003322"/>
    </source>
</evidence>
<dbReference type="SUPFAM" id="SSF100920">
    <property type="entry name" value="Heat shock protein 70kD (HSP70), peptide-binding domain"/>
    <property type="match status" value="1"/>
</dbReference>
<protein>
    <submittedName>
        <fullName evidence="6">Chaperone protein HscC</fullName>
    </submittedName>
</protein>
<gene>
    <name evidence="6" type="primary">hscC</name>
    <name evidence="6" type="ORF">Pla133_16710</name>
</gene>
<dbReference type="RefSeq" id="WP_145064417.1">
    <property type="nucleotide sequence ID" value="NZ_CP036287.1"/>
</dbReference>
<keyword evidence="2 5" id="KW-0547">Nucleotide-binding</keyword>
<dbReference type="Proteomes" id="UP000316921">
    <property type="component" value="Chromosome"/>
</dbReference>
<dbReference type="KEGG" id="pbap:Pla133_16710"/>
<evidence type="ECO:0000256" key="3">
    <source>
        <dbReference type="ARBA" id="ARBA00022840"/>
    </source>
</evidence>
<sequence>MARIIGIDLGTTNSLCAVFGPGGPRLLPTAGGGLLTPSVVALLDSGEVLVGQAAREHRVVQPRACASFFKRLIGTPRQLSLGDLSLDPIELSSVVLRSLKADAEAALGEAITEAVITVPAYFNDHQRLATRQAGRLAGLNVRRIVNEPTAAALTYGFHDRHSERSLLVFDLGGGTFDVTLMDVFEGNLEIVATAGESQLGGEDFTDALAAWALEQFDLQAEATALGEPERWARLRLECERYKCAGAAAQAIRLPAADGTIGPDAPSLAPDGEVIDAIFAPLVERLVGPLTRVLRDAGRQPREIDETILVGGATRLAQVRAMVAAFTGGELLQRFDPDHVVALGAAVQAALIADDAAVEDLVATDVCPHTLGVETAKEIATQFRRGYFLPIIHRNTTIPVSCEKYVSTVHAGQTCVKLEIYQGESRRVEDNLRIGELEVRGIPSGPPGQVVGIRFTYDLNGLLEVEARIEETGQVFQTVIEHAVEGLSEADVARAVERMQAIKFYPRDELANRELLAFASRVVGEVEPLQREGFEGVVDDYEQALAGSERSTFVAMREQLLIALSALGFPYVPPRAPDGGQD</sequence>
<name>A0A518BI05_9BACT</name>
<dbReference type="InterPro" id="IPR018181">
    <property type="entry name" value="Heat_shock_70_CS"/>
</dbReference>
<evidence type="ECO:0000313" key="7">
    <source>
        <dbReference type="Proteomes" id="UP000316921"/>
    </source>
</evidence>
<accession>A0A518BI05</accession>
<dbReference type="PANTHER" id="PTHR19375">
    <property type="entry name" value="HEAT SHOCK PROTEIN 70KDA"/>
    <property type="match status" value="1"/>
</dbReference>
<keyword evidence="7" id="KW-1185">Reference proteome</keyword>
<dbReference type="PRINTS" id="PR00301">
    <property type="entry name" value="HEATSHOCK70"/>
</dbReference>
<dbReference type="FunFam" id="3.30.420.40:FF:000071">
    <property type="entry name" value="Molecular chaperone DnaK"/>
    <property type="match status" value="1"/>
</dbReference>
<keyword evidence="3 5" id="KW-0067">ATP-binding</keyword>
<dbReference type="Gene3D" id="3.30.420.40">
    <property type="match status" value="2"/>
</dbReference>
<dbReference type="PROSITE" id="PS00329">
    <property type="entry name" value="HSP70_2"/>
    <property type="match status" value="1"/>
</dbReference>
<dbReference type="Gene3D" id="2.60.34.10">
    <property type="entry name" value="Substrate Binding Domain Of DNAk, Chain A, domain 1"/>
    <property type="match status" value="1"/>
</dbReference>
<dbReference type="InterPro" id="IPR013126">
    <property type="entry name" value="Hsp_70_fam"/>
</dbReference>
<evidence type="ECO:0000256" key="4">
    <source>
        <dbReference type="ARBA" id="ARBA00023186"/>
    </source>
</evidence>
<evidence type="ECO:0000313" key="6">
    <source>
        <dbReference type="EMBL" id="QDU66595.1"/>
    </source>
</evidence>
<dbReference type="Pfam" id="PF00012">
    <property type="entry name" value="HSP70"/>
    <property type="match status" value="2"/>
</dbReference>
<comment type="similarity">
    <text evidence="1 5">Belongs to the heat shock protein 70 family.</text>
</comment>